<dbReference type="InterPro" id="IPR027417">
    <property type="entry name" value="P-loop_NTPase"/>
</dbReference>
<evidence type="ECO:0000313" key="3">
    <source>
        <dbReference type="Proteomes" id="UP000652477"/>
    </source>
</evidence>
<keyword evidence="3" id="KW-1185">Reference proteome</keyword>
<dbReference type="InterPro" id="IPR008145">
    <property type="entry name" value="GK/Ca_channel_bsu"/>
</dbReference>
<gene>
    <name evidence="2" type="ORF">H8S37_03905</name>
</gene>
<proteinExistence type="predicted"/>
<sequence length="184" mass="21830">MSKPIKFLVLGRTASGKSSIAKEVCKRLNLISVMSYTTRPQRKSEKSGADHIFITEKEVKQYKNDIVAYTEINGYKYFTTFNMLDKSDVYVIDPMGLDNLKVKCGDRYKFIEIYIRTPIKLTEERAKKRGDDIKDFKRRYVDENLQFTEYENRHTFHYHLRNDRPFDESVDKVCEWVKNELGKE</sequence>
<dbReference type="Pfam" id="PF00625">
    <property type="entry name" value="Guanylate_kin"/>
    <property type="match status" value="1"/>
</dbReference>
<dbReference type="PROSITE" id="PS50052">
    <property type="entry name" value="GUANYLATE_KINASE_2"/>
    <property type="match status" value="1"/>
</dbReference>
<dbReference type="SMART" id="SM00072">
    <property type="entry name" value="GuKc"/>
    <property type="match status" value="1"/>
</dbReference>
<dbReference type="AlphaFoldDB" id="A0A923LG33"/>
<name>A0A923LG33_9FIRM</name>
<dbReference type="EMBL" id="JACOPF010000001">
    <property type="protein sequence ID" value="MBC5688078.1"/>
    <property type="molecule type" value="Genomic_DNA"/>
</dbReference>
<dbReference type="Gene3D" id="3.40.50.300">
    <property type="entry name" value="P-loop containing nucleotide triphosphate hydrolases"/>
    <property type="match status" value="1"/>
</dbReference>
<reference evidence="2" key="1">
    <citation type="submission" date="2020-08" db="EMBL/GenBank/DDBJ databases">
        <title>Genome public.</title>
        <authorList>
            <person name="Liu C."/>
            <person name="Sun Q."/>
        </authorList>
    </citation>
    <scope>NUCLEOTIDE SEQUENCE</scope>
    <source>
        <strain evidence="2">NSJ-55</strain>
    </source>
</reference>
<dbReference type="SUPFAM" id="SSF52540">
    <property type="entry name" value="P-loop containing nucleoside triphosphate hydrolases"/>
    <property type="match status" value="1"/>
</dbReference>
<evidence type="ECO:0000313" key="2">
    <source>
        <dbReference type="EMBL" id="MBC5688078.1"/>
    </source>
</evidence>
<organism evidence="2 3">
    <name type="scientific">Mediterraneibacter hominis</name>
    <dbReference type="NCBI Taxonomy" id="2763054"/>
    <lineage>
        <taxon>Bacteria</taxon>
        <taxon>Bacillati</taxon>
        <taxon>Bacillota</taxon>
        <taxon>Clostridia</taxon>
        <taxon>Lachnospirales</taxon>
        <taxon>Lachnospiraceae</taxon>
        <taxon>Mediterraneibacter</taxon>
    </lineage>
</organism>
<feature type="domain" description="Guanylate kinase-like" evidence="1">
    <location>
        <begin position="4"/>
        <end position="178"/>
    </location>
</feature>
<dbReference type="InterPro" id="IPR008144">
    <property type="entry name" value="Guanylate_kin-like_dom"/>
</dbReference>
<protein>
    <recommendedName>
        <fullName evidence="1">Guanylate kinase-like domain-containing protein</fullName>
    </recommendedName>
</protein>
<dbReference type="Proteomes" id="UP000652477">
    <property type="component" value="Unassembled WGS sequence"/>
</dbReference>
<evidence type="ECO:0000259" key="1">
    <source>
        <dbReference type="PROSITE" id="PS50052"/>
    </source>
</evidence>
<comment type="caution">
    <text evidence="2">The sequence shown here is derived from an EMBL/GenBank/DDBJ whole genome shotgun (WGS) entry which is preliminary data.</text>
</comment>
<accession>A0A923LG33</accession>
<dbReference type="RefSeq" id="WP_186874713.1">
    <property type="nucleotide sequence ID" value="NZ_JACOPF010000001.1"/>
</dbReference>